<proteinExistence type="predicted"/>
<evidence type="ECO:0008006" key="4">
    <source>
        <dbReference type="Google" id="ProtNLM"/>
    </source>
</evidence>
<evidence type="ECO:0000256" key="1">
    <source>
        <dbReference type="SAM" id="MobiDB-lite"/>
    </source>
</evidence>
<name>A0A2G5FBS3_AQUCA</name>
<dbReference type="InParanoid" id="A0A2G5FBS3"/>
<dbReference type="AlphaFoldDB" id="A0A2G5FBS3"/>
<dbReference type="EMBL" id="KZ305018">
    <property type="protein sequence ID" value="PIA65387.1"/>
    <property type="molecule type" value="Genomic_DNA"/>
</dbReference>
<dbReference type="STRING" id="218851.A0A2G5FBS3"/>
<accession>A0A2G5FBS3</accession>
<feature type="region of interest" description="Disordered" evidence="1">
    <location>
        <begin position="1"/>
        <end position="24"/>
    </location>
</feature>
<keyword evidence="3" id="KW-1185">Reference proteome</keyword>
<reference evidence="2 3" key="1">
    <citation type="submission" date="2017-09" db="EMBL/GenBank/DDBJ databases">
        <title>WGS assembly of Aquilegia coerulea Goldsmith.</title>
        <authorList>
            <person name="Hodges S."/>
            <person name="Kramer E."/>
            <person name="Nordborg M."/>
            <person name="Tomkins J."/>
            <person name="Borevitz J."/>
            <person name="Derieg N."/>
            <person name="Yan J."/>
            <person name="Mihaltcheva S."/>
            <person name="Hayes R.D."/>
            <person name="Rokhsar D."/>
        </authorList>
    </citation>
    <scope>NUCLEOTIDE SEQUENCE [LARGE SCALE GENOMIC DNA]</scope>
    <source>
        <strain evidence="3">cv. Goldsmith</strain>
    </source>
</reference>
<dbReference type="OrthoDB" id="1938526at2759"/>
<organism evidence="2 3">
    <name type="scientific">Aquilegia coerulea</name>
    <name type="common">Rocky mountain columbine</name>
    <dbReference type="NCBI Taxonomy" id="218851"/>
    <lineage>
        <taxon>Eukaryota</taxon>
        <taxon>Viridiplantae</taxon>
        <taxon>Streptophyta</taxon>
        <taxon>Embryophyta</taxon>
        <taxon>Tracheophyta</taxon>
        <taxon>Spermatophyta</taxon>
        <taxon>Magnoliopsida</taxon>
        <taxon>Ranunculales</taxon>
        <taxon>Ranunculaceae</taxon>
        <taxon>Thalictroideae</taxon>
        <taxon>Aquilegia</taxon>
    </lineage>
</organism>
<dbReference type="PANTHER" id="PTHR46872">
    <property type="entry name" value="DNA BINDING PROTEIN"/>
    <property type="match status" value="1"/>
</dbReference>
<evidence type="ECO:0000313" key="3">
    <source>
        <dbReference type="Proteomes" id="UP000230069"/>
    </source>
</evidence>
<gene>
    <name evidence="2" type="ORF">AQUCO_00100693v1</name>
</gene>
<dbReference type="PANTHER" id="PTHR46872:SF10">
    <property type="entry name" value="MYB-LIKE DOMAIN-CONTAINING PROTEIN"/>
    <property type="match status" value="1"/>
</dbReference>
<dbReference type="Proteomes" id="UP000230069">
    <property type="component" value="Unassembled WGS sequence"/>
</dbReference>
<protein>
    <recommendedName>
        <fullName evidence="4">ELM2 domain-containing protein</fullName>
    </recommendedName>
</protein>
<evidence type="ECO:0000313" key="2">
    <source>
        <dbReference type="EMBL" id="PIA65387.1"/>
    </source>
</evidence>
<sequence>MTIDRTFEDESAGGSSTPAENMSPILISNEVIDQAKLSRPHKATKRSIRLVNCTGDKLRKLTIPVGKRFQADIPKWNKALAYDYNLESSKWLGEKIWPIGSGNINTNIEMIGKGRPESSCSCDFPGSIECIKSHIHEERLRLLSEVGDAFYSWGCDKMGEAVSESWTLKEQNNFNKLFGTRTLSYEGFWRRAVKCLPMKQRESIVSFYFNVFVLRNVSRQARLPSPVIDSDDDNK</sequence>